<proteinExistence type="predicted"/>
<reference evidence="1 2" key="1">
    <citation type="submission" date="2021-07" db="EMBL/GenBank/DDBJ databases">
        <title>Isolation and characterization of bacteria from a gold mining with a capacity of golden bioaccumulation.</title>
        <authorList>
            <person name="Yang X.J."/>
        </authorList>
    </citation>
    <scope>NUCLEOTIDE SEQUENCE [LARGE SCALE GENOMIC DNA]</scope>
    <source>
        <strain evidence="1 2">Au29</strain>
    </source>
</reference>
<dbReference type="EMBL" id="CP080034">
    <property type="protein sequence ID" value="QYC09814.1"/>
    <property type="molecule type" value="Genomic_DNA"/>
</dbReference>
<dbReference type="GeneID" id="94376544"/>
<keyword evidence="2" id="KW-1185">Reference proteome</keyword>
<protein>
    <submittedName>
        <fullName evidence="1">Uncharacterized protein</fullName>
    </submittedName>
</protein>
<name>A0ABX8TFW0_9CAUL</name>
<evidence type="ECO:0000313" key="2">
    <source>
        <dbReference type="Proteomes" id="UP000824334"/>
    </source>
</evidence>
<accession>A0ABX8TFW0</accession>
<dbReference type="Proteomes" id="UP000824334">
    <property type="component" value="Chromosome"/>
</dbReference>
<organism evidence="1 2">
    <name type="scientific">Brevundimonas nasdae</name>
    <dbReference type="NCBI Taxonomy" id="172043"/>
    <lineage>
        <taxon>Bacteria</taxon>
        <taxon>Pseudomonadati</taxon>
        <taxon>Pseudomonadota</taxon>
        <taxon>Alphaproteobacteria</taxon>
        <taxon>Caulobacterales</taxon>
        <taxon>Caulobacteraceae</taxon>
        <taxon>Brevundimonas</taxon>
    </lineage>
</organism>
<dbReference type="RefSeq" id="WP_219352707.1">
    <property type="nucleotide sequence ID" value="NZ_CP080034.1"/>
</dbReference>
<sequence>MVHPLDSAIDPGIVRLRHDLRDVIHLADHGEAHLARPGGVSIAGLSDELDAIVCRDGVDAVVHGLQQMLEKS</sequence>
<gene>
    <name evidence="1" type="ORF">KWG56_14740</name>
</gene>
<evidence type="ECO:0000313" key="1">
    <source>
        <dbReference type="EMBL" id="QYC09814.1"/>
    </source>
</evidence>